<keyword evidence="1" id="KW-0614">Plasmid</keyword>
<dbReference type="AlphaFoldDB" id="A0A193SCY4"/>
<protein>
    <submittedName>
        <fullName evidence="1">Uncharacterized protein</fullName>
    </submittedName>
</protein>
<geneLocation type="plasmid" evidence="1">
    <name>pMC1</name>
</geneLocation>
<accession>A0A193SCY4</accession>
<sequence>MLSPINSAADISDDKIRKAASAIVTLPTRQIPKRRSGSETCSCPCQRLASLFASLVRRR</sequence>
<proteinExistence type="predicted"/>
<organism evidence="1">
    <name type="scientific">biofilter metagenome</name>
    <dbReference type="NCBI Taxonomy" id="1070537"/>
    <lineage>
        <taxon>unclassified sequences</taxon>
        <taxon>metagenomes</taxon>
        <taxon>ecological metagenomes</taxon>
    </lineage>
</organism>
<name>A0A193SCY4_9ZZZZ</name>
<evidence type="ECO:0000313" key="1">
    <source>
        <dbReference type="EMBL" id="CVK35476.1"/>
    </source>
</evidence>
<reference evidence="1" key="1">
    <citation type="journal article" date="2016" name="Sci. Rep.">
        <title>Genomics of high molecular weight plasmids isolated from an on-farm biopurification system.</title>
        <authorList>
            <person name="Martini M.C."/>
            <person name="Wibberg D."/>
            <person name="Lozano M."/>
            <person name="Torres Tejerizo G."/>
            <person name="Albicoro F.J."/>
            <person name="Jaenicke S."/>
            <person name="van Elsas J.D."/>
            <person name="Petroni A."/>
            <person name="Garcillan-Barcia M.P."/>
            <person name="de la Cruz F."/>
            <person name="Schluter A."/>
            <person name="Puhler A."/>
            <person name="Pistorio M."/>
            <person name="Lagares A."/>
            <person name="Del Papa M.F."/>
        </authorList>
    </citation>
    <scope>NUCLEOTIDE SEQUENCE</scope>
    <source>
        <plasmid evidence="1">pMC1</plasmid>
    </source>
</reference>
<gene>
    <name evidence="1" type="ORF">MCM2015_pMC1_35</name>
</gene>
<dbReference type="EMBL" id="LT158601">
    <property type="protein sequence ID" value="CVK35476.1"/>
    <property type="molecule type" value="Genomic_DNA"/>
</dbReference>